<dbReference type="SUPFAM" id="SSF52402">
    <property type="entry name" value="Adenine nucleotide alpha hydrolases-like"/>
    <property type="match status" value="1"/>
</dbReference>
<evidence type="ECO:0000256" key="4">
    <source>
        <dbReference type="ARBA" id="ARBA00022694"/>
    </source>
</evidence>
<dbReference type="SMART" id="SM00977">
    <property type="entry name" value="TilS_C"/>
    <property type="match status" value="1"/>
</dbReference>
<reference evidence="11" key="1">
    <citation type="submission" date="2023-07" db="EMBL/GenBank/DDBJ databases">
        <title>Thauera sp. CAU 1555 isolated from sand of Yaerae Beach.</title>
        <authorList>
            <person name="Kim W."/>
        </authorList>
    </citation>
    <scope>NUCLEOTIDE SEQUENCE [LARGE SCALE GENOMIC DNA]</scope>
    <source>
        <strain evidence="11">CAU 1555</strain>
    </source>
</reference>
<dbReference type="Gene3D" id="1.20.59.20">
    <property type="match status" value="1"/>
</dbReference>
<dbReference type="InterPro" id="IPR014729">
    <property type="entry name" value="Rossmann-like_a/b/a_fold"/>
</dbReference>
<evidence type="ECO:0000313" key="10">
    <source>
        <dbReference type="EMBL" id="MBD8501399.1"/>
    </source>
</evidence>
<dbReference type="InterPro" id="IPR012795">
    <property type="entry name" value="tRNA_Ile_lys_synt_N"/>
</dbReference>
<dbReference type="Pfam" id="PF11734">
    <property type="entry name" value="TilS_C"/>
    <property type="match status" value="1"/>
</dbReference>
<dbReference type="Gene3D" id="3.40.50.620">
    <property type="entry name" value="HUPs"/>
    <property type="match status" value="1"/>
</dbReference>
<keyword evidence="5 8" id="KW-0547">Nucleotide-binding</keyword>
<keyword evidence="6 8" id="KW-0067">ATP-binding</keyword>
<keyword evidence="4 8" id="KW-0819">tRNA processing</keyword>
<proteinExistence type="inferred from homology"/>
<comment type="similarity">
    <text evidence="8">Belongs to the tRNA(Ile)-lysidine synthase family.</text>
</comment>
<dbReference type="Pfam" id="PF01171">
    <property type="entry name" value="ATP_bind_3"/>
    <property type="match status" value="1"/>
</dbReference>
<evidence type="ECO:0000256" key="3">
    <source>
        <dbReference type="ARBA" id="ARBA00022598"/>
    </source>
</evidence>
<organism evidence="10 11">
    <name type="scientific">Thauera sedimentorum</name>
    <dbReference type="NCBI Taxonomy" id="2767595"/>
    <lineage>
        <taxon>Bacteria</taxon>
        <taxon>Pseudomonadati</taxon>
        <taxon>Pseudomonadota</taxon>
        <taxon>Betaproteobacteria</taxon>
        <taxon>Rhodocyclales</taxon>
        <taxon>Zoogloeaceae</taxon>
        <taxon>Thauera</taxon>
    </lineage>
</organism>
<evidence type="ECO:0000313" key="11">
    <source>
        <dbReference type="Proteomes" id="UP000603602"/>
    </source>
</evidence>
<feature type="binding site" evidence="8">
    <location>
        <begin position="18"/>
        <end position="23"/>
    </location>
    <ligand>
        <name>ATP</name>
        <dbReference type="ChEBI" id="CHEBI:30616"/>
    </ligand>
</feature>
<comment type="subcellular location">
    <subcellularLocation>
        <location evidence="1 8">Cytoplasm</location>
    </subcellularLocation>
</comment>
<evidence type="ECO:0000256" key="5">
    <source>
        <dbReference type="ARBA" id="ARBA00022741"/>
    </source>
</evidence>
<evidence type="ECO:0000256" key="1">
    <source>
        <dbReference type="ARBA" id="ARBA00004496"/>
    </source>
</evidence>
<dbReference type="InterPro" id="IPR015262">
    <property type="entry name" value="tRNA_Ile_lys_synt_subst-bd"/>
</dbReference>
<dbReference type="InterPro" id="IPR012796">
    <property type="entry name" value="Lysidine-tRNA-synth_C"/>
</dbReference>
<evidence type="ECO:0000256" key="6">
    <source>
        <dbReference type="ARBA" id="ARBA00022840"/>
    </source>
</evidence>
<evidence type="ECO:0000256" key="2">
    <source>
        <dbReference type="ARBA" id="ARBA00022490"/>
    </source>
</evidence>
<comment type="catalytic activity">
    <reaction evidence="7 8">
        <text>cytidine(34) in tRNA(Ile2) + L-lysine + ATP = lysidine(34) in tRNA(Ile2) + AMP + diphosphate + H(+)</text>
        <dbReference type="Rhea" id="RHEA:43744"/>
        <dbReference type="Rhea" id="RHEA-COMP:10625"/>
        <dbReference type="Rhea" id="RHEA-COMP:10670"/>
        <dbReference type="ChEBI" id="CHEBI:15378"/>
        <dbReference type="ChEBI" id="CHEBI:30616"/>
        <dbReference type="ChEBI" id="CHEBI:32551"/>
        <dbReference type="ChEBI" id="CHEBI:33019"/>
        <dbReference type="ChEBI" id="CHEBI:82748"/>
        <dbReference type="ChEBI" id="CHEBI:83665"/>
        <dbReference type="ChEBI" id="CHEBI:456215"/>
        <dbReference type="EC" id="6.3.4.19"/>
    </reaction>
</comment>
<dbReference type="InterPro" id="IPR011063">
    <property type="entry name" value="TilS/TtcA_N"/>
</dbReference>
<dbReference type="PANTHER" id="PTHR43033">
    <property type="entry name" value="TRNA(ILE)-LYSIDINE SYNTHASE-RELATED"/>
    <property type="match status" value="1"/>
</dbReference>
<name>A0ABR9B4U9_9RHOO</name>
<keyword evidence="11" id="KW-1185">Reference proteome</keyword>
<dbReference type="HAMAP" id="MF_01161">
    <property type="entry name" value="tRNA_Ile_lys_synt"/>
    <property type="match status" value="1"/>
</dbReference>
<dbReference type="EMBL" id="JACYTO010000001">
    <property type="protein sequence ID" value="MBD8501399.1"/>
    <property type="molecule type" value="Genomic_DNA"/>
</dbReference>
<dbReference type="PANTHER" id="PTHR43033:SF1">
    <property type="entry name" value="TRNA(ILE)-LYSIDINE SYNTHASE-RELATED"/>
    <property type="match status" value="1"/>
</dbReference>
<comment type="domain">
    <text evidence="8">The N-terminal region contains the highly conserved SGGXDS motif, predicted to be a P-loop motif involved in ATP binding.</text>
</comment>
<dbReference type="GO" id="GO:0032267">
    <property type="term" value="F:tRNA(Ile)-lysidine synthase activity"/>
    <property type="evidence" value="ECO:0007669"/>
    <property type="project" value="UniProtKB-EC"/>
</dbReference>
<sequence>MLAAAGVGEGATLCCALSGGVDSVLLLHGLAALRETLGFRLVAAHVHHGLSPNADDWAASCAGQCARLGVSLQTFHVAVDRGDPAGLEAAARRVRHAALRRVACDWLVFGHHQDDQAETLLFRLARGAGVRGAGGMAAVEPGAPGRLRPLLGVRRARIEQAARDAGLVWVNDESNADLRHTRNALRHRVLPALEAVFPAAVPALARAAENFREADELLDALAAEDALRCGGRRLSREALCALPSARLRNLLRWRMRDLGVEPVSRARLIETERQLRETAPGRPLRLPLGELACCVYRDELWLERALPANPVALCWRGETRLGWGDGAVAFEATLGRGLSAAALGKAGEVWLAPRWPGLAMRLQAGRPRRSFKNLCQEAGVPPWLRDRLPVLRVDGEAVWIAGIGVAAGWQCAAGEEGVLPVWQHGGISSGCR</sequence>
<comment type="function">
    <text evidence="8">Ligates lysine onto the cytidine present at position 34 of the AUA codon-specific tRNA(Ile) that contains the anticodon CAU, in an ATP-dependent manner. Cytidine is converted to lysidine, thus changing the amino acid specificity of the tRNA from methionine to isoleucine.</text>
</comment>
<comment type="caution">
    <text evidence="10">The sequence shown here is derived from an EMBL/GenBank/DDBJ whole genome shotgun (WGS) entry which is preliminary data.</text>
</comment>
<evidence type="ECO:0000256" key="7">
    <source>
        <dbReference type="ARBA" id="ARBA00048539"/>
    </source>
</evidence>
<dbReference type="NCBIfam" id="TIGR02432">
    <property type="entry name" value="lysidine_TilS_N"/>
    <property type="match status" value="1"/>
</dbReference>
<protein>
    <recommendedName>
        <fullName evidence="8">tRNA(Ile)-lysidine synthase</fullName>
        <ecNumber evidence="8">6.3.4.19</ecNumber>
    </recommendedName>
    <alternativeName>
        <fullName evidence="8">tRNA(Ile)-2-lysyl-cytidine synthase</fullName>
    </alternativeName>
    <alternativeName>
        <fullName evidence="8">tRNA(Ile)-lysidine synthetase</fullName>
    </alternativeName>
</protein>
<dbReference type="Proteomes" id="UP000603602">
    <property type="component" value="Unassembled WGS sequence"/>
</dbReference>
<dbReference type="NCBIfam" id="TIGR02433">
    <property type="entry name" value="lysidine_TilS_C"/>
    <property type="match status" value="1"/>
</dbReference>
<feature type="domain" description="Lysidine-tRNA(Ile) synthetase C-terminal" evidence="9">
    <location>
        <begin position="349"/>
        <end position="422"/>
    </location>
</feature>
<dbReference type="SUPFAM" id="SSF56037">
    <property type="entry name" value="PheT/TilS domain"/>
    <property type="match status" value="1"/>
</dbReference>
<dbReference type="EC" id="6.3.4.19" evidence="8"/>
<evidence type="ECO:0000259" key="9">
    <source>
        <dbReference type="SMART" id="SM00977"/>
    </source>
</evidence>
<dbReference type="Pfam" id="PF09179">
    <property type="entry name" value="TilS"/>
    <property type="match status" value="1"/>
</dbReference>
<keyword evidence="2 8" id="KW-0963">Cytoplasm</keyword>
<keyword evidence="3 8" id="KW-0436">Ligase</keyword>
<dbReference type="SUPFAM" id="SSF82829">
    <property type="entry name" value="MesJ substrate recognition domain-like"/>
    <property type="match status" value="1"/>
</dbReference>
<evidence type="ECO:0000256" key="8">
    <source>
        <dbReference type="HAMAP-Rule" id="MF_01161"/>
    </source>
</evidence>
<gene>
    <name evidence="8 10" type="primary">tilS</name>
    <name evidence="10" type="ORF">IFO67_00695</name>
</gene>
<accession>A0ABR9B4U9</accession>
<dbReference type="InterPro" id="IPR012094">
    <property type="entry name" value="tRNA_Ile_lys_synt"/>
</dbReference>
<dbReference type="CDD" id="cd01992">
    <property type="entry name" value="TilS_N"/>
    <property type="match status" value="1"/>
</dbReference>